<feature type="domain" description="Solute-binding protein family 3/N-terminal" evidence="7">
    <location>
        <begin position="45"/>
        <end position="260"/>
    </location>
</feature>
<dbReference type="Pfam" id="PF13379">
    <property type="entry name" value="NMT1_2"/>
    <property type="match status" value="1"/>
</dbReference>
<evidence type="ECO:0000256" key="1">
    <source>
        <dbReference type="ARBA" id="ARBA00004418"/>
    </source>
</evidence>
<sequence>MKKKLLASILGVILLISLVGCGSKEDQPSGNSSSSNKKTTKMAIALSSWVGYAPLYIAQEKGFFKKNGLDVKLIKMEAVADRRSALAANTIQGFASTVDTHVMTAAAGIPVQQVVALDDSYGGDGMVAKKDIKSLADLKGKTVGVQTDGGASYFWFLYMLDKNNIDVKDVKIQNMSAGDAGSAFVAKKLDAAVTWEPWLTNAKKTSFGHVLLDSKETPGVIEDTIAFRSDFIKKNPKAMKAFVKSWYEAVDYYKTHEGDAISIMAKSTSQTSDEFKGAVSGVRYYDREKNESYFGTKESPGQLMELTEKATKFWLKEDLIKKDPGADSLINYSFIK</sequence>
<dbReference type="RefSeq" id="WP_155217012.1">
    <property type="nucleotide sequence ID" value="NZ_WNHB01000004.1"/>
</dbReference>
<evidence type="ECO:0000256" key="6">
    <source>
        <dbReference type="SAM" id="SignalP"/>
    </source>
</evidence>
<feature type="signal peptide" evidence="6">
    <location>
        <begin position="1"/>
        <end position="22"/>
    </location>
</feature>
<organism evidence="8 9">
    <name type="scientific">Terrilactibacillus tamarindi</name>
    <dbReference type="NCBI Taxonomy" id="2599694"/>
    <lineage>
        <taxon>Bacteria</taxon>
        <taxon>Bacillati</taxon>
        <taxon>Bacillota</taxon>
        <taxon>Bacilli</taxon>
        <taxon>Bacillales</taxon>
        <taxon>Bacillaceae</taxon>
        <taxon>Terrilactibacillus</taxon>
    </lineage>
</organism>
<dbReference type="CDD" id="cd13563">
    <property type="entry name" value="PBP2_SsuA_like_6"/>
    <property type="match status" value="1"/>
</dbReference>
<dbReference type="Gene3D" id="3.40.190.10">
    <property type="entry name" value="Periplasmic binding protein-like II"/>
    <property type="match status" value="2"/>
</dbReference>
<gene>
    <name evidence="8" type="ORF">GMB86_03935</name>
</gene>
<evidence type="ECO:0000256" key="4">
    <source>
        <dbReference type="ARBA" id="ARBA00023139"/>
    </source>
</evidence>
<keyword evidence="5" id="KW-0449">Lipoprotein</keyword>
<dbReference type="SUPFAM" id="SSF53850">
    <property type="entry name" value="Periplasmic binding protein-like II"/>
    <property type="match status" value="1"/>
</dbReference>
<evidence type="ECO:0000259" key="7">
    <source>
        <dbReference type="SMART" id="SM00062"/>
    </source>
</evidence>
<evidence type="ECO:0000256" key="3">
    <source>
        <dbReference type="ARBA" id="ARBA00022729"/>
    </source>
</evidence>
<reference evidence="8 9" key="1">
    <citation type="submission" date="2019-11" db="EMBL/GenBank/DDBJ databases">
        <title>Terrilactibacillus tamarindus sp. nov. BCM23-1 isolated from bark of Tamarindus indica.</title>
        <authorList>
            <person name="Kingkaew E."/>
            <person name="Tanasupawat S."/>
        </authorList>
    </citation>
    <scope>NUCLEOTIDE SEQUENCE [LARGE SCALE GENOMIC DNA]</scope>
    <source>
        <strain evidence="8 9">BCM23-1</strain>
    </source>
</reference>
<dbReference type="PANTHER" id="PTHR30024:SF47">
    <property type="entry name" value="TAURINE-BINDING PERIPLASMIC PROTEIN"/>
    <property type="match status" value="1"/>
</dbReference>
<evidence type="ECO:0000256" key="5">
    <source>
        <dbReference type="ARBA" id="ARBA00023288"/>
    </source>
</evidence>
<dbReference type="PROSITE" id="PS51257">
    <property type="entry name" value="PROKAR_LIPOPROTEIN"/>
    <property type="match status" value="1"/>
</dbReference>
<protein>
    <submittedName>
        <fullName evidence="8">Aliphatic sulfonate ABC transporter substrate-binding protein</fullName>
    </submittedName>
</protein>
<dbReference type="EMBL" id="WNHB01000004">
    <property type="protein sequence ID" value="MTT31164.1"/>
    <property type="molecule type" value="Genomic_DNA"/>
</dbReference>
<evidence type="ECO:0000313" key="8">
    <source>
        <dbReference type="EMBL" id="MTT31164.1"/>
    </source>
</evidence>
<dbReference type="PANTHER" id="PTHR30024">
    <property type="entry name" value="ALIPHATIC SULFONATES-BINDING PROTEIN-RELATED"/>
    <property type="match status" value="1"/>
</dbReference>
<dbReference type="SMART" id="SM00062">
    <property type="entry name" value="PBPb"/>
    <property type="match status" value="1"/>
</dbReference>
<dbReference type="GO" id="GO:0042597">
    <property type="term" value="C:periplasmic space"/>
    <property type="evidence" value="ECO:0007669"/>
    <property type="project" value="UniProtKB-SubCell"/>
</dbReference>
<comment type="subcellular location">
    <subcellularLocation>
        <location evidence="1">Periplasm</location>
    </subcellularLocation>
</comment>
<dbReference type="InterPro" id="IPR001638">
    <property type="entry name" value="Solute-binding_3/MltF_N"/>
</dbReference>
<proteinExistence type="inferred from homology"/>
<feature type="chain" id="PRO_5038831192" evidence="6">
    <location>
        <begin position="23"/>
        <end position="336"/>
    </location>
</feature>
<keyword evidence="3 6" id="KW-0732">Signal</keyword>
<keyword evidence="9" id="KW-1185">Reference proteome</keyword>
<evidence type="ECO:0000313" key="9">
    <source>
        <dbReference type="Proteomes" id="UP000440978"/>
    </source>
</evidence>
<name>A0A6N8CMA0_9BACI</name>
<evidence type="ECO:0000256" key="2">
    <source>
        <dbReference type="ARBA" id="ARBA00010742"/>
    </source>
</evidence>
<dbReference type="AlphaFoldDB" id="A0A6N8CMA0"/>
<accession>A0A6N8CMA0</accession>
<comment type="caution">
    <text evidence="8">The sequence shown here is derived from an EMBL/GenBank/DDBJ whole genome shotgun (WGS) entry which is preliminary data.</text>
</comment>
<dbReference type="Proteomes" id="UP000440978">
    <property type="component" value="Unassembled WGS sequence"/>
</dbReference>
<keyword evidence="4" id="KW-0564">Palmitate</keyword>
<dbReference type="OrthoDB" id="9815602at2"/>
<comment type="similarity">
    <text evidence="2">Belongs to the bacterial solute-binding protein SsuA/TauA family.</text>
</comment>